<gene>
    <name evidence="2" type="ORF">PPAR1163_LOCUS24337</name>
</gene>
<proteinExistence type="predicted"/>
<evidence type="ECO:0000256" key="1">
    <source>
        <dbReference type="SAM" id="MobiDB-lite"/>
    </source>
</evidence>
<name>A0A7S1UER0_9STRA</name>
<feature type="region of interest" description="Disordered" evidence="1">
    <location>
        <begin position="737"/>
        <end position="788"/>
    </location>
</feature>
<feature type="region of interest" description="Disordered" evidence="1">
    <location>
        <begin position="348"/>
        <end position="377"/>
    </location>
</feature>
<feature type="compositionally biased region" description="Basic residues" evidence="1">
    <location>
        <begin position="1155"/>
        <end position="1174"/>
    </location>
</feature>
<reference evidence="2" key="1">
    <citation type="submission" date="2021-01" db="EMBL/GenBank/DDBJ databases">
        <authorList>
            <person name="Corre E."/>
            <person name="Pelletier E."/>
            <person name="Niang G."/>
            <person name="Scheremetjew M."/>
            <person name="Finn R."/>
            <person name="Kale V."/>
            <person name="Holt S."/>
            <person name="Cochrane G."/>
            <person name="Meng A."/>
            <person name="Brown T."/>
            <person name="Cohen L."/>
        </authorList>
    </citation>
    <scope>NUCLEOTIDE SEQUENCE</scope>
    <source>
        <strain evidence="2">CCMP2877</strain>
    </source>
</reference>
<feature type="region of interest" description="Disordered" evidence="1">
    <location>
        <begin position="1215"/>
        <end position="1249"/>
    </location>
</feature>
<protein>
    <submittedName>
        <fullName evidence="2">Uncharacterized protein</fullName>
    </submittedName>
</protein>
<organism evidence="2">
    <name type="scientific">Phaeomonas parva</name>
    <dbReference type="NCBI Taxonomy" id="124430"/>
    <lineage>
        <taxon>Eukaryota</taxon>
        <taxon>Sar</taxon>
        <taxon>Stramenopiles</taxon>
        <taxon>Ochrophyta</taxon>
        <taxon>Pinguiophyceae</taxon>
        <taxon>Pinguiochrysidales</taxon>
        <taxon>Pinguiochrysidaceae</taxon>
        <taxon>Phaeomonas</taxon>
    </lineage>
</organism>
<evidence type="ECO:0000313" key="2">
    <source>
        <dbReference type="EMBL" id="CAD9265914.1"/>
    </source>
</evidence>
<feature type="compositionally biased region" description="Polar residues" evidence="1">
    <location>
        <begin position="746"/>
        <end position="757"/>
    </location>
</feature>
<dbReference type="EMBL" id="HBGJ01038620">
    <property type="protein sequence ID" value="CAD9265914.1"/>
    <property type="molecule type" value="Transcribed_RNA"/>
</dbReference>
<feature type="compositionally biased region" description="Polar residues" evidence="1">
    <location>
        <begin position="764"/>
        <end position="779"/>
    </location>
</feature>
<feature type="region of interest" description="Disordered" evidence="1">
    <location>
        <begin position="1139"/>
        <end position="1180"/>
    </location>
</feature>
<accession>A0A7S1UER0</accession>
<sequence length="1287" mass="145022">MEDNQSSVVASVYTLDEDTQQRLIGALETLGVMYNRAGRVLVLPSESESLRHVVYVRYIQSEEMLETFHLTLARFFQKHPQDLRRCEELPWHLQVCRKWTALKDCISDLRTFELMTSATTLKTELLEYWKMLTTGPLWISEEEGCHAAKRIVDNQALQKLTLGPEVASAGQGEAATVLLAELDAASVKGLTEHKIKQERLRGKVAPFDIVNEYNRQVEAWCAAARPNTSQVAEMLDAIGKFIGEFSFSMGHAIEKTRYPFLRPAIQSGELKKIGVDIRAKDTALEDGDAIIGGGAAADDGTESAANGAVTTNQCKPSYFVQRWTWVQFPWIALADAAKAARTGLYATGGPGGRRSLTTDDTFPSMGERDASGEDATLGNTSTRRYWEVKKQDPSCAPLIKTTRSRVRAHQRDLKQSRSLDTLRTGLSVAQSDFRRKKQLINDPLKPLPTRGQREPTLDEKMTIPFSQSTKRSQRFGSRFPSVEVMHQKDIENAHDRMDDFELEAADRFGGQHLPEDLGEVLQIKQEEEIFSNGTFPLSQHEASRLAADERLSKVRDLYNKYHRVRQERRAQLQEMRRSCEQRIHQDVHTTSKVRAGERIMEALEERLMRMGQAVHVTQALGGAYEDILNVCKVHPARDEQRLAMLEQQVKLVRQQAQDLLRRRQEIYTECDEIGTRGVEDAQAEVDYYRAQRTRIAPRIEDLKRRIQRAREREGLLGSMYYPAGVASSCMKLFGGGRTASGDDDTPVNSLPPTSRSVGSKEESSATSPRPTTPLASQPPDSRGRRSSWAAMVPSQAITKDGPPLQRMQDALQYLEDLVGTNNSDELIEKYTMNLKLIEDLKDQQHQFEARTSELKAEHATIQLELEELKLSGGADAEELRLTHEVRKFEKLLNREEIRLAQTHRKVWRADGVIEEVRAGVLHLAHLVTSMATKLSDGREANSNPQFRPHEEFDELDLKQDLWRLLSSIEDRVVSMSEASVLDSTKQLGEDGRRTTLEDRQNALVDYIETTRHDAIKQIQQSSPDKSRVSMNSLDAANSLISSATIHVLATDKVDVNFEHRMDGYLKGFDERAAKQEADESTPGYDSTKGMTQFLREALDTHESKMLLRRANVHAKRKQGKVSGFGLAIEDMLMQTDDGSRALQHARKTVEDGVRKRQFKDKKKKKKKKKRRARRRGDAADDLVTEATADLGATEDMSVRTRSGIIDVGADDVLLETGSAPSPVQNAAEDSFAEDGAPETGGDIPNGVLEKYFVPDRGTIKRRSNNILNRKRNEQRRLEKIKAELDDD</sequence>